<feature type="active site" description="Nucleophile" evidence="8">
    <location>
        <position position="8"/>
    </location>
</feature>
<evidence type="ECO:0000256" key="4">
    <source>
        <dbReference type="ARBA" id="ARBA00022801"/>
    </source>
</evidence>
<dbReference type="SUPFAM" id="SSF56784">
    <property type="entry name" value="HAD-like"/>
    <property type="match status" value="1"/>
</dbReference>
<name>A0A937FUL8_9BACT</name>
<evidence type="ECO:0000313" key="13">
    <source>
        <dbReference type="Proteomes" id="UP000614216"/>
    </source>
</evidence>
<evidence type="ECO:0000256" key="1">
    <source>
        <dbReference type="ARBA" id="ARBA00004496"/>
    </source>
</evidence>
<feature type="binding site" evidence="11">
    <location>
        <position position="125"/>
    </location>
    <ligand>
        <name>Mg(2+)</name>
        <dbReference type="ChEBI" id="CHEBI:18420"/>
    </ligand>
</feature>
<keyword evidence="5 7" id="KW-0119">Carbohydrate metabolism</keyword>
<dbReference type="InterPro" id="IPR004446">
    <property type="entry name" value="Heptose_bisP_phosphatase"/>
</dbReference>
<dbReference type="RefSeq" id="WP_202854824.1">
    <property type="nucleotide sequence ID" value="NZ_JAEUGD010000004.1"/>
</dbReference>
<comment type="cofactor">
    <cofactor evidence="11">
        <name>Mg(2+)</name>
        <dbReference type="ChEBI" id="CHEBI:18420"/>
    </cofactor>
</comment>
<proteinExistence type="inferred from homology"/>
<keyword evidence="3 11" id="KW-0479">Metal-binding</keyword>
<evidence type="ECO:0000256" key="8">
    <source>
        <dbReference type="PIRSR" id="PIRSR004682-1"/>
    </source>
</evidence>
<feature type="active site" description="Proton donor" evidence="8">
    <location>
        <position position="10"/>
    </location>
</feature>
<dbReference type="GO" id="GO:0016791">
    <property type="term" value="F:phosphatase activity"/>
    <property type="evidence" value="ECO:0007669"/>
    <property type="project" value="InterPro"/>
</dbReference>
<comment type="subcellular location">
    <subcellularLocation>
        <location evidence="1 7">Cytoplasm</location>
    </subcellularLocation>
</comment>
<feature type="binding site" evidence="11">
    <location>
        <position position="126"/>
    </location>
    <ligand>
        <name>Mg(2+)</name>
        <dbReference type="ChEBI" id="CHEBI:18420"/>
    </ligand>
</feature>
<keyword evidence="2 7" id="KW-0963">Cytoplasm</keyword>
<feature type="site" description="Stabilizes the phosphoryl group" evidence="10">
    <location>
        <position position="100"/>
    </location>
</feature>
<evidence type="ECO:0000256" key="7">
    <source>
        <dbReference type="PIRNR" id="PIRNR004682"/>
    </source>
</evidence>
<evidence type="ECO:0000256" key="9">
    <source>
        <dbReference type="PIRSR" id="PIRSR004682-2"/>
    </source>
</evidence>
<feature type="site" description="Contributes to substrate recognition" evidence="10">
    <location>
        <position position="99"/>
    </location>
</feature>
<dbReference type="Pfam" id="PF13242">
    <property type="entry name" value="Hydrolase_like"/>
    <property type="match status" value="1"/>
</dbReference>
<dbReference type="InterPro" id="IPR023214">
    <property type="entry name" value="HAD_sf"/>
</dbReference>
<comment type="caution">
    <text evidence="12">The sequence shown here is derived from an EMBL/GenBank/DDBJ whole genome shotgun (WGS) entry which is preliminary data.</text>
</comment>
<dbReference type="NCBIfam" id="TIGR01662">
    <property type="entry name" value="HAD-SF-IIIA"/>
    <property type="match status" value="1"/>
</dbReference>
<keyword evidence="11" id="KW-0460">Magnesium</keyword>
<evidence type="ECO:0000256" key="10">
    <source>
        <dbReference type="PIRSR" id="PIRSR004682-3"/>
    </source>
</evidence>
<feature type="site" description="Stabilizes the phosphoryl group" evidence="10">
    <location>
        <position position="51"/>
    </location>
</feature>
<dbReference type="PANTHER" id="PTHR42891:SF1">
    <property type="entry name" value="D-GLYCERO-BETA-D-MANNO-HEPTOSE-1,7-BISPHOSPHATE 7-PHOSPHATASE"/>
    <property type="match status" value="1"/>
</dbReference>
<dbReference type="InterPro" id="IPR006549">
    <property type="entry name" value="HAD-SF_hydro_IIIA"/>
</dbReference>
<dbReference type="Gene3D" id="3.40.50.1000">
    <property type="entry name" value="HAD superfamily/HAD-like"/>
    <property type="match status" value="1"/>
</dbReference>
<evidence type="ECO:0000256" key="3">
    <source>
        <dbReference type="ARBA" id="ARBA00022723"/>
    </source>
</evidence>
<sequence>MNKCVFLDRDGVLNRDYVDYVYSADKLEILPGVAEALTSLKRAGYLLIVITNQSGIAKGIYTREQMHECHQLMQKAFNHQIDHFYFAPGHPTVSESLSRKPGSLMFEKAIAKFNVDVRLSWMIGDKERDLVPAKRLGIKTIQVDNDDSRMADYRAKNLPDALEIIFG</sequence>
<dbReference type="PANTHER" id="PTHR42891">
    <property type="entry name" value="D-GLYCERO-BETA-D-MANNO-HEPTOSE-1,7-BISPHOSPHATE 7-PHOSPHATASE"/>
    <property type="match status" value="1"/>
</dbReference>
<dbReference type="GO" id="GO:0005737">
    <property type="term" value="C:cytoplasm"/>
    <property type="evidence" value="ECO:0007669"/>
    <property type="project" value="UniProtKB-SubCell"/>
</dbReference>
<keyword evidence="4 7" id="KW-0378">Hydrolase</keyword>
<feature type="binding site" evidence="11">
    <location>
        <position position="10"/>
    </location>
    <ligand>
        <name>Mg(2+)</name>
        <dbReference type="ChEBI" id="CHEBI:18420"/>
    </ligand>
</feature>
<feature type="binding site" evidence="9">
    <location>
        <begin position="16"/>
        <end position="20"/>
    </location>
    <ligand>
        <name>substrate</name>
    </ligand>
</feature>
<dbReference type="NCBIfam" id="TIGR01656">
    <property type="entry name" value="Histidinol-ppas"/>
    <property type="match status" value="1"/>
</dbReference>
<dbReference type="PIRSF" id="PIRSF004682">
    <property type="entry name" value="GmhB"/>
    <property type="match status" value="1"/>
</dbReference>
<accession>A0A937FUL8</accession>
<feature type="binding site" evidence="11">
    <location>
        <position position="8"/>
    </location>
    <ligand>
        <name>Mg(2+)</name>
        <dbReference type="ChEBI" id="CHEBI:18420"/>
    </ligand>
</feature>
<evidence type="ECO:0000256" key="6">
    <source>
        <dbReference type="ARBA" id="ARBA00031828"/>
    </source>
</evidence>
<evidence type="ECO:0000256" key="11">
    <source>
        <dbReference type="PIRSR" id="PIRSR004682-4"/>
    </source>
</evidence>
<gene>
    <name evidence="12" type="ORF">JMN32_03145</name>
</gene>
<reference evidence="12" key="1">
    <citation type="submission" date="2021-01" db="EMBL/GenBank/DDBJ databases">
        <title>Fulvivirga kasyanovii gen. nov., sp nov., a novel member of the phylum Bacteroidetes isolated from seawater in a mussel farm.</title>
        <authorList>
            <person name="Zhao L.-H."/>
            <person name="Wang Z.-J."/>
        </authorList>
    </citation>
    <scope>NUCLEOTIDE SEQUENCE</scope>
    <source>
        <strain evidence="12">29W222</strain>
    </source>
</reference>
<organism evidence="12 13">
    <name type="scientific">Fulvivirga marina</name>
    <dbReference type="NCBI Taxonomy" id="2494733"/>
    <lineage>
        <taxon>Bacteria</taxon>
        <taxon>Pseudomonadati</taxon>
        <taxon>Bacteroidota</taxon>
        <taxon>Cytophagia</taxon>
        <taxon>Cytophagales</taxon>
        <taxon>Fulvivirgaceae</taxon>
        <taxon>Fulvivirga</taxon>
    </lineage>
</organism>
<evidence type="ECO:0000256" key="2">
    <source>
        <dbReference type="ARBA" id="ARBA00022490"/>
    </source>
</evidence>
<dbReference type="InterPro" id="IPR036412">
    <property type="entry name" value="HAD-like_sf"/>
</dbReference>
<dbReference type="EC" id="3.1.3.-" evidence="7"/>
<feature type="binding site" evidence="9">
    <location>
        <begin position="99"/>
        <end position="100"/>
    </location>
    <ligand>
        <name>substrate</name>
    </ligand>
</feature>
<comment type="similarity">
    <text evidence="7">Belongs to the gmhB family.</text>
</comment>
<dbReference type="GO" id="GO:0046872">
    <property type="term" value="F:metal ion binding"/>
    <property type="evidence" value="ECO:0007669"/>
    <property type="project" value="UniProtKB-KW"/>
</dbReference>
<protein>
    <recommendedName>
        <fullName evidence="6 7">D,D-heptose 1,7-bisphosphate phosphatase</fullName>
        <ecNumber evidence="7">3.1.3.-</ecNumber>
    </recommendedName>
</protein>
<dbReference type="CDD" id="cd07503">
    <property type="entry name" value="HAD_HisB-N"/>
    <property type="match status" value="1"/>
</dbReference>
<keyword evidence="13" id="KW-1185">Reference proteome</keyword>
<evidence type="ECO:0000313" key="12">
    <source>
        <dbReference type="EMBL" id="MBL6445288.1"/>
    </source>
</evidence>
<dbReference type="AlphaFoldDB" id="A0A937FUL8"/>
<dbReference type="GO" id="GO:0005975">
    <property type="term" value="P:carbohydrate metabolic process"/>
    <property type="evidence" value="ECO:0007669"/>
    <property type="project" value="InterPro"/>
</dbReference>
<evidence type="ECO:0000256" key="5">
    <source>
        <dbReference type="ARBA" id="ARBA00023277"/>
    </source>
</evidence>
<feature type="binding site" evidence="9">
    <location>
        <begin position="8"/>
        <end position="10"/>
    </location>
    <ligand>
        <name>substrate</name>
    </ligand>
</feature>
<dbReference type="InterPro" id="IPR006543">
    <property type="entry name" value="Histidinol-phos"/>
</dbReference>
<dbReference type="EMBL" id="JAEUGD010000004">
    <property type="protein sequence ID" value="MBL6445288.1"/>
    <property type="molecule type" value="Genomic_DNA"/>
</dbReference>
<feature type="binding site" evidence="9">
    <location>
        <position position="126"/>
    </location>
    <ligand>
        <name>substrate</name>
    </ligand>
</feature>
<dbReference type="Proteomes" id="UP000614216">
    <property type="component" value="Unassembled WGS sequence"/>
</dbReference>
<feature type="binding site" evidence="9">
    <location>
        <begin position="51"/>
        <end position="54"/>
    </location>
    <ligand>
        <name>substrate</name>
    </ligand>
</feature>